<organism evidence="1 2">
    <name type="scientific">Flavobacterium hydrophilum</name>
    <dbReference type="NCBI Taxonomy" id="2211445"/>
    <lineage>
        <taxon>Bacteria</taxon>
        <taxon>Pseudomonadati</taxon>
        <taxon>Bacteroidota</taxon>
        <taxon>Flavobacteriia</taxon>
        <taxon>Flavobacteriales</taxon>
        <taxon>Flavobacteriaceae</taxon>
        <taxon>Flavobacterium</taxon>
    </lineage>
</organism>
<gene>
    <name evidence="1" type="ORF">DMB68_09435</name>
</gene>
<dbReference type="OrthoDB" id="1340527at2"/>
<keyword evidence="2" id="KW-1185">Reference proteome</keyword>
<protein>
    <submittedName>
        <fullName evidence="1">Uncharacterized protein</fullName>
    </submittedName>
</protein>
<dbReference type="AlphaFoldDB" id="A0A2V4C0W1"/>
<dbReference type="RefSeq" id="WP_110346446.1">
    <property type="nucleotide sequence ID" value="NZ_QJHL01000002.1"/>
</dbReference>
<name>A0A2V4C0W1_9FLAO</name>
<dbReference type="EMBL" id="QJHL01000002">
    <property type="protein sequence ID" value="PXY44931.1"/>
    <property type="molecule type" value="Genomic_DNA"/>
</dbReference>
<evidence type="ECO:0000313" key="2">
    <source>
        <dbReference type="Proteomes" id="UP000247681"/>
    </source>
</evidence>
<proteinExistence type="predicted"/>
<accession>A0A2V4C0W1</accession>
<dbReference type="Proteomes" id="UP000247681">
    <property type="component" value="Unassembled WGS sequence"/>
</dbReference>
<evidence type="ECO:0000313" key="1">
    <source>
        <dbReference type="EMBL" id="PXY44931.1"/>
    </source>
</evidence>
<comment type="caution">
    <text evidence="1">The sequence shown here is derived from an EMBL/GenBank/DDBJ whole genome shotgun (WGS) entry which is preliminary data.</text>
</comment>
<reference evidence="1 2" key="1">
    <citation type="submission" date="2018-05" db="EMBL/GenBank/DDBJ databases">
        <title>Flavobacterium sp. strain IMCC34758, incomplete genome.</title>
        <authorList>
            <person name="Joung Y."/>
        </authorList>
    </citation>
    <scope>NUCLEOTIDE SEQUENCE [LARGE SCALE GENOMIC DNA]</scope>
    <source>
        <strain evidence="1 2">IMCC34758</strain>
    </source>
</reference>
<sequence length="222" mass="24666">MIDLTRRNFIKNVGFVGATTLICGSSLLAQNTFNTFSDSNKEEENVLSHFSKSNSSDVFLADAALLDCYKKASLSWEKTGYRPSGNFCYSSADNQLKMFPMHLHVNGTGKLDDVLLCFGKNSNGEWNSLKPLSGFDLEAITVAMKELKAKNTSVDLTNYLFPAPVNQLNPYGFETKRGSVFLKTQLCYDQTSTEIIVKEGSHIVFQKEIISLHSFTESSVLV</sequence>